<sequence length="43" mass="4977">MTVEKQMSNQYVAQINANVDTPGTSSTYLKWLRVFEKIKINTQ</sequence>
<evidence type="ECO:0000313" key="1">
    <source>
        <dbReference type="EMBL" id="JAH80095.1"/>
    </source>
</evidence>
<accession>A0A0E9VRT2</accession>
<protein>
    <submittedName>
        <fullName evidence="1">Uncharacterized protein</fullName>
    </submittedName>
</protein>
<organism evidence="1">
    <name type="scientific">Anguilla anguilla</name>
    <name type="common">European freshwater eel</name>
    <name type="synonym">Muraena anguilla</name>
    <dbReference type="NCBI Taxonomy" id="7936"/>
    <lineage>
        <taxon>Eukaryota</taxon>
        <taxon>Metazoa</taxon>
        <taxon>Chordata</taxon>
        <taxon>Craniata</taxon>
        <taxon>Vertebrata</taxon>
        <taxon>Euteleostomi</taxon>
        <taxon>Actinopterygii</taxon>
        <taxon>Neopterygii</taxon>
        <taxon>Teleostei</taxon>
        <taxon>Anguilliformes</taxon>
        <taxon>Anguillidae</taxon>
        <taxon>Anguilla</taxon>
    </lineage>
</organism>
<reference evidence="1" key="2">
    <citation type="journal article" date="2015" name="Fish Shellfish Immunol.">
        <title>Early steps in the European eel (Anguilla anguilla)-Vibrio vulnificus interaction in the gills: Role of the RtxA13 toxin.</title>
        <authorList>
            <person name="Callol A."/>
            <person name="Pajuelo D."/>
            <person name="Ebbesson L."/>
            <person name="Teles M."/>
            <person name="MacKenzie S."/>
            <person name="Amaro C."/>
        </authorList>
    </citation>
    <scope>NUCLEOTIDE SEQUENCE</scope>
</reference>
<dbReference type="EMBL" id="GBXM01028482">
    <property type="protein sequence ID" value="JAH80095.1"/>
    <property type="molecule type" value="Transcribed_RNA"/>
</dbReference>
<reference evidence="1" key="1">
    <citation type="submission" date="2014-11" db="EMBL/GenBank/DDBJ databases">
        <authorList>
            <person name="Amaro Gonzalez C."/>
        </authorList>
    </citation>
    <scope>NUCLEOTIDE SEQUENCE</scope>
</reference>
<name>A0A0E9VRT2_ANGAN</name>
<dbReference type="AlphaFoldDB" id="A0A0E9VRT2"/>
<proteinExistence type="predicted"/>